<dbReference type="EMBL" id="GGEC01011009">
    <property type="protein sequence ID" value="MBW91492.1"/>
    <property type="molecule type" value="Transcribed_RNA"/>
</dbReference>
<protein>
    <submittedName>
        <fullName evidence="1">Uncharacterized protein</fullName>
    </submittedName>
</protein>
<name>A0A2P2JDD8_RHIMU</name>
<proteinExistence type="predicted"/>
<evidence type="ECO:0000313" key="1">
    <source>
        <dbReference type="EMBL" id="MBW91492.1"/>
    </source>
</evidence>
<reference evidence="1" key="1">
    <citation type="submission" date="2018-02" db="EMBL/GenBank/DDBJ databases">
        <title>Rhizophora mucronata_Transcriptome.</title>
        <authorList>
            <person name="Meera S.P."/>
            <person name="Sreeshan A."/>
            <person name="Augustine A."/>
        </authorList>
    </citation>
    <scope>NUCLEOTIDE SEQUENCE</scope>
    <source>
        <tissue evidence="1">Leaf</tissue>
    </source>
</reference>
<sequence length="79" mass="9317">MGEAGNRVSSTSTSTWRLLEVPVDLNLFWMKFNILHIYFDWRAISLHINCINRILNINCINSLTLIRTQLVRSKRDRAR</sequence>
<accession>A0A2P2JDD8</accession>
<dbReference type="AlphaFoldDB" id="A0A2P2JDD8"/>
<organism evidence="1">
    <name type="scientific">Rhizophora mucronata</name>
    <name type="common">Asiatic mangrove</name>
    <dbReference type="NCBI Taxonomy" id="61149"/>
    <lineage>
        <taxon>Eukaryota</taxon>
        <taxon>Viridiplantae</taxon>
        <taxon>Streptophyta</taxon>
        <taxon>Embryophyta</taxon>
        <taxon>Tracheophyta</taxon>
        <taxon>Spermatophyta</taxon>
        <taxon>Magnoliopsida</taxon>
        <taxon>eudicotyledons</taxon>
        <taxon>Gunneridae</taxon>
        <taxon>Pentapetalae</taxon>
        <taxon>rosids</taxon>
        <taxon>fabids</taxon>
        <taxon>Malpighiales</taxon>
        <taxon>Rhizophoraceae</taxon>
        <taxon>Rhizophora</taxon>
    </lineage>
</organism>